<dbReference type="EMBL" id="FNLL01000010">
    <property type="protein sequence ID" value="SDU50419.1"/>
    <property type="molecule type" value="Genomic_DNA"/>
</dbReference>
<protein>
    <recommendedName>
        <fullName evidence="4">DUF2959 domain-containing protein</fullName>
    </recommendedName>
</protein>
<dbReference type="RefSeq" id="WP_092236440.1">
    <property type="nucleotide sequence ID" value="NZ_FNLL01000010.1"/>
</dbReference>
<dbReference type="InterPro" id="IPR021342">
    <property type="entry name" value="DUF2959"/>
</dbReference>
<feature type="coiled-coil region" evidence="1">
    <location>
        <begin position="85"/>
        <end position="119"/>
    </location>
</feature>
<evidence type="ECO:0008006" key="4">
    <source>
        <dbReference type="Google" id="ProtNLM"/>
    </source>
</evidence>
<dbReference type="PROSITE" id="PS51257">
    <property type="entry name" value="PROKAR_LIPOPROTEIN"/>
    <property type="match status" value="1"/>
</dbReference>
<dbReference type="AlphaFoldDB" id="A0A1H2J1Y8"/>
<dbReference type="Pfam" id="PF11172">
    <property type="entry name" value="DUF2959"/>
    <property type="match status" value="1"/>
</dbReference>
<evidence type="ECO:0000256" key="1">
    <source>
        <dbReference type="SAM" id="Coils"/>
    </source>
</evidence>
<accession>A0A1H2J1Y8</accession>
<keyword evidence="3" id="KW-1185">Reference proteome</keyword>
<proteinExistence type="predicted"/>
<sequence>MMKPANFKTITKFFLIWAVLFFISGCGTAYYATMEKLGKEKRHILIDNVEDVQESQTKAREEFKDALTNIKELYSFDGGDLEAFYNNLKDSYEECDSRADQIENRINDVEQVAGDLFKEWEQEITQINDARLKNSSKRSLRDAKTKYQKLETIMNTSTKRMYPVLDKLKDYVLYLKHNLNAKAVGSLSSEVVSIETDVTRLIKDMTASIEEAQNFIKNF</sequence>
<dbReference type="Proteomes" id="UP000199608">
    <property type="component" value="Unassembled WGS sequence"/>
</dbReference>
<evidence type="ECO:0000313" key="2">
    <source>
        <dbReference type="EMBL" id="SDU50419.1"/>
    </source>
</evidence>
<gene>
    <name evidence="2" type="ORF">SAMN04487931_110102</name>
</gene>
<keyword evidence="1" id="KW-0175">Coiled coil</keyword>
<name>A0A1H2J1Y8_9BACT</name>
<reference evidence="3" key="1">
    <citation type="submission" date="2016-10" db="EMBL/GenBank/DDBJ databases">
        <authorList>
            <person name="Varghese N."/>
            <person name="Submissions S."/>
        </authorList>
    </citation>
    <scope>NUCLEOTIDE SEQUENCE [LARGE SCALE GENOMIC DNA]</scope>
    <source>
        <strain evidence="3">DSM 3384</strain>
    </source>
</reference>
<organism evidence="2 3">
    <name type="scientific">Desulfobacula phenolica</name>
    <dbReference type="NCBI Taxonomy" id="90732"/>
    <lineage>
        <taxon>Bacteria</taxon>
        <taxon>Pseudomonadati</taxon>
        <taxon>Thermodesulfobacteriota</taxon>
        <taxon>Desulfobacteria</taxon>
        <taxon>Desulfobacterales</taxon>
        <taxon>Desulfobacteraceae</taxon>
        <taxon>Desulfobacula</taxon>
    </lineage>
</organism>
<evidence type="ECO:0000313" key="3">
    <source>
        <dbReference type="Proteomes" id="UP000199608"/>
    </source>
</evidence>